<evidence type="ECO:0000313" key="2">
    <source>
        <dbReference type="Proteomes" id="UP001162992"/>
    </source>
</evidence>
<protein>
    <submittedName>
        <fullName evidence="1">Uncharacterized protein</fullName>
    </submittedName>
</protein>
<gene>
    <name evidence="1" type="ORF">O6H91_11G065300</name>
</gene>
<sequence>MEAETESQTVRRKVSNKWVFLSLLSVGSCLSIAICIAILHCSRSTTFLETDGSENAAALSDSYVHACDKTRYPELCIFAFTSKDNRQQVNVKEKTLDSLADAEGLAIAAMKIALKYQNAFLNQTVVLQSETRNEATARTEYKRIEAALADCVSLMEDARDLIADAIKELGKHKSNYTEKIVSNVETWISAAMTDHITCEDGISSDSTSNNRLAEALKQKGERVQKLLSISLSFLPSHDNIWKHTTNQRADSKLILPMWMKESDHAILQDPSSFINVTVAADRSGQFLTVQDAVNAAPLKSSKRFVIYIKKGTYNELVLVPKGATNIMLIGDGINQTIIKGDRNVQDGSTTFNSATVAAVGNGFLAQDITFQNTAGALKQQAVALRVDSDQSAFYRCSFEGYQDTLYTHTLRQFYRDCVILGTVDFIFGNAAAVFQNCTLLARVPLEQQKITFTAQGRTDPNQNTGLSFQTCTVDGVPDLKAVIENFPTYLGRPWKLYSRTVFLRSYEGGIINAAGWLEWNGSFALDTLFYGEYLCEGPGFGASQRVSWSTQITNSSFANQFAVDSFISGKDWLPATGFPFEDSVNGTEFSSGLRPVHYEYHIDAEYKTSERPDLSNPPSRGNHNSWSNHCVNVHLTFDNSIAIPVCSEHESLQVQ</sequence>
<accession>A0ACC2CA01</accession>
<organism evidence="1 2">
    <name type="scientific">Diphasiastrum complanatum</name>
    <name type="common">Issler's clubmoss</name>
    <name type="synonym">Lycopodium complanatum</name>
    <dbReference type="NCBI Taxonomy" id="34168"/>
    <lineage>
        <taxon>Eukaryota</taxon>
        <taxon>Viridiplantae</taxon>
        <taxon>Streptophyta</taxon>
        <taxon>Embryophyta</taxon>
        <taxon>Tracheophyta</taxon>
        <taxon>Lycopodiopsida</taxon>
        <taxon>Lycopodiales</taxon>
        <taxon>Lycopodiaceae</taxon>
        <taxon>Lycopodioideae</taxon>
        <taxon>Diphasiastrum</taxon>
    </lineage>
</organism>
<proteinExistence type="predicted"/>
<comment type="caution">
    <text evidence="1">The sequence shown here is derived from an EMBL/GenBank/DDBJ whole genome shotgun (WGS) entry which is preliminary data.</text>
</comment>
<evidence type="ECO:0000313" key="1">
    <source>
        <dbReference type="EMBL" id="KAJ7538846.1"/>
    </source>
</evidence>
<dbReference type="EMBL" id="CM055102">
    <property type="protein sequence ID" value="KAJ7538846.1"/>
    <property type="molecule type" value="Genomic_DNA"/>
</dbReference>
<keyword evidence="2" id="KW-1185">Reference proteome</keyword>
<reference evidence="2" key="1">
    <citation type="journal article" date="2024" name="Proc. Natl. Acad. Sci. U.S.A.">
        <title>Extraordinary preservation of gene collinearity over three hundred million years revealed in homosporous lycophytes.</title>
        <authorList>
            <person name="Li C."/>
            <person name="Wickell D."/>
            <person name="Kuo L.Y."/>
            <person name="Chen X."/>
            <person name="Nie B."/>
            <person name="Liao X."/>
            <person name="Peng D."/>
            <person name="Ji J."/>
            <person name="Jenkins J."/>
            <person name="Williams M."/>
            <person name="Shu S."/>
            <person name="Plott C."/>
            <person name="Barry K."/>
            <person name="Rajasekar S."/>
            <person name="Grimwood J."/>
            <person name="Han X."/>
            <person name="Sun S."/>
            <person name="Hou Z."/>
            <person name="He W."/>
            <person name="Dai G."/>
            <person name="Sun C."/>
            <person name="Schmutz J."/>
            <person name="Leebens-Mack J.H."/>
            <person name="Li F.W."/>
            <person name="Wang L."/>
        </authorList>
    </citation>
    <scope>NUCLEOTIDE SEQUENCE [LARGE SCALE GENOMIC DNA]</scope>
    <source>
        <strain evidence="2">cv. PW_Plant_1</strain>
    </source>
</reference>
<name>A0ACC2CA01_DIPCM</name>
<dbReference type="Proteomes" id="UP001162992">
    <property type="component" value="Chromosome 11"/>
</dbReference>